<dbReference type="RefSeq" id="WP_135193871.1">
    <property type="nucleotide sequence ID" value="NZ_SPVH01000002.1"/>
</dbReference>
<proteinExistence type="predicted"/>
<dbReference type="Proteomes" id="UP000298216">
    <property type="component" value="Unassembled WGS sequence"/>
</dbReference>
<keyword evidence="2" id="KW-1185">Reference proteome</keyword>
<protein>
    <submittedName>
        <fullName evidence="1">Uncharacterized protein</fullName>
    </submittedName>
</protein>
<reference evidence="1 2" key="1">
    <citation type="submission" date="2019-03" db="EMBL/GenBank/DDBJ databases">
        <title>Draft genome of Brevundimonas sp. a heavy metal resistant soil bacteria.</title>
        <authorList>
            <person name="Soto J."/>
        </authorList>
    </citation>
    <scope>NUCLEOTIDE SEQUENCE [LARGE SCALE GENOMIC DNA]</scope>
    <source>
        <strain evidence="1 2">B-10</strain>
    </source>
</reference>
<evidence type="ECO:0000313" key="2">
    <source>
        <dbReference type="Proteomes" id="UP000298216"/>
    </source>
</evidence>
<evidence type="ECO:0000313" key="1">
    <source>
        <dbReference type="EMBL" id="TFW14486.1"/>
    </source>
</evidence>
<gene>
    <name evidence="1" type="ORF">EGY25_04655</name>
</gene>
<dbReference type="OrthoDB" id="8450875at2"/>
<comment type="caution">
    <text evidence="1">The sequence shown here is derived from an EMBL/GenBank/DDBJ whole genome shotgun (WGS) entry which is preliminary data.</text>
</comment>
<sequence length="101" mass="11003">MVEPQEPGELKEGLGAPLLKVLAARCGQPTIVRMANGDEQLISDGTAWGRDLGDVWEHVTAEYYPAGQQTVAFFYMSDVESLIDPDTRRVLISQTPAPGET</sequence>
<accession>A0A4Y9S356</accession>
<organism evidence="1 2">
    <name type="scientific">Brevundimonas intermedia</name>
    <dbReference type="NCBI Taxonomy" id="74315"/>
    <lineage>
        <taxon>Bacteria</taxon>
        <taxon>Pseudomonadati</taxon>
        <taxon>Pseudomonadota</taxon>
        <taxon>Alphaproteobacteria</taxon>
        <taxon>Caulobacterales</taxon>
        <taxon>Caulobacteraceae</taxon>
        <taxon>Brevundimonas</taxon>
    </lineage>
</organism>
<dbReference type="EMBL" id="SPVH01000002">
    <property type="protein sequence ID" value="TFW14486.1"/>
    <property type="molecule type" value="Genomic_DNA"/>
</dbReference>
<name>A0A4Y9S356_9CAUL</name>
<dbReference type="AlphaFoldDB" id="A0A4Y9S356"/>